<dbReference type="GO" id="GO:0003677">
    <property type="term" value="F:DNA binding"/>
    <property type="evidence" value="ECO:0007669"/>
    <property type="project" value="UniProtKB-UniRule"/>
</dbReference>
<dbReference type="InterPro" id="IPR004111">
    <property type="entry name" value="Repressor_TetR_C"/>
</dbReference>
<dbReference type="EMBL" id="JADPRT010000024">
    <property type="protein sequence ID" value="MBF9073594.1"/>
    <property type="molecule type" value="Genomic_DNA"/>
</dbReference>
<feature type="compositionally biased region" description="Low complexity" evidence="5">
    <location>
        <begin position="237"/>
        <end position="249"/>
    </location>
</feature>
<dbReference type="InterPro" id="IPR009057">
    <property type="entry name" value="Homeodomain-like_sf"/>
</dbReference>
<dbReference type="SUPFAM" id="SSF46689">
    <property type="entry name" value="Homeodomain-like"/>
    <property type="match status" value="1"/>
</dbReference>
<dbReference type="InterPro" id="IPR036271">
    <property type="entry name" value="Tet_transcr_reg_TetR-rel_C_sf"/>
</dbReference>
<protein>
    <submittedName>
        <fullName evidence="7">TetR/AcrR family transcriptional regulator C-terminal domain-containing protein</fullName>
    </submittedName>
</protein>
<name>A0A931FKD0_9ACTN</name>
<dbReference type="Gene3D" id="1.10.10.60">
    <property type="entry name" value="Homeodomain-like"/>
    <property type="match status" value="1"/>
</dbReference>
<feature type="region of interest" description="Disordered" evidence="5">
    <location>
        <begin position="234"/>
        <end position="267"/>
    </location>
</feature>
<organism evidence="7 8">
    <name type="scientific">Streptacidiphilus fuscans</name>
    <dbReference type="NCBI Taxonomy" id="2789292"/>
    <lineage>
        <taxon>Bacteria</taxon>
        <taxon>Bacillati</taxon>
        <taxon>Actinomycetota</taxon>
        <taxon>Actinomycetes</taxon>
        <taxon>Kitasatosporales</taxon>
        <taxon>Streptomycetaceae</taxon>
        <taxon>Streptacidiphilus</taxon>
    </lineage>
</organism>
<dbReference type="InterPro" id="IPR001647">
    <property type="entry name" value="HTH_TetR"/>
</dbReference>
<reference evidence="7" key="1">
    <citation type="submission" date="2020-11" db="EMBL/GenBank/DDBJ databases">
        <title>Isolation and identification of active actinomycetes.</title>
        <authorList>
            <person name="Yu B."/>
        </authorList>
    </citation>
    <scope>NUCLEOTIDE SEQUENCE</scope>
    <source>
        <strain evidence="7">NEAU-YB345</strain>
    </source>
</reference>
<evidence type="ECO:0000256" key="2">
    <source>
        <dbReference type="ARBA" id="ARBA00023125"/>
    </source>
</evidence>
<dbReference type="SUPFAM" id="SSF48498">
    <property type="entry name" value="Tetracyclin repressor-like, C-terminal domain"/>
    <property type="match status" value="1"/>
</dbReference>
<feature type="compositionally biased region" description="Basic and acidic residues" evidence="5">
    <location>
        <begin position="256"/>
        <end position="267"/>
    </location>
</feature>
<keyword evidence="1" id="KW-0805">Transcription regulation</keyword>
<evidence type="ECO:0000256" key="3">
    <source>
        <dbReference type="ARBA" id="ARBA00023163"/>
    </source>
</evidence>
<keyword evidence="2 4" id="KW-0238">DNA-binding</keyword>
<dbReference type="Pfam" id="PF00440">
    <property type="entry name" value="TetR_N"/>
    <property type="match status" value="1"/>
</dbReference>
<keyword evidence="3" id="KW-0804">Transcription</keyword>
<evidence type="ECO:0000256" key="1">
    <source>
        <dbReference type="ARBA" id="ARBA00023015"/>
    </source>
</evidence>
<evidence type="ECO:0000256" key="4">
    <source>
        <dbReference type="PROSITE-ProRule" id="PRU00335"/>
    </source>
</evidence>
<evidence type="ECO:0000259" key="6">
    <source>
        <dbReference type="PROSITE" id="PS50977"/>
    </source>
</evidence>
<dbReference type="AlphaFoldDB" id="A0A931FKD0"/>
<dbReference type="PROSITE" id="PS50977">
    <property type="entry name" value="HTH_TETR_2"/>
    <property type="match status" value="1"/>
</dbReference>
<accession>A0A931FKD0</accession>
<dbReference type="Pfam" id="PF02909">
    <property type="entry name" value="TetR_C_1"/>
    <property type="match status" value="1"/>
</dbReference>
<dbReference type="GO" id="GO:0045892">
    <property type="term" value="P:negative regulation of DNA-templated transcription"/>
    <property type="evidence" value="ECO:0007669"/>
    <property type="project" value="InterPro"/>
</dbReference>
<evidence type="ECO:0000313" key="8">
    <source>
        <dbReference type="Proteomes" id="UP000657385"/>
    </source>
</evidence>
<evidence type="ECO:0000313" key="7">
    <source>
        <dbReference type="EMBL" id="MBF9073594.1"/>
    </source>
</evidence>
<dbReference type="Proteomes" id="UP000657385">
    <property type="component" value="Unassembled WGS sequence"/>
</dbReference>
<feature type="DNA-binding region" description="H-T-H motif" evidence="4">
    <location>
        <begin position="45"/>
        <end position="64"/>
    </location>
</feature>
<dbReference type="Gene3D" id="1.10.357.10">
    <property type="entry name" value="Tetracycline Repressor, domain 2"/>
    <property type="match status" value="1"/>
</dbReference>
<proteinExistence type="predicted"/>
<keyword evidence="8" id="KW-1185">Reference proteome</keyword>
<dbReference type="RefSeq" id="WP_196198437.1">
    <property type="nucleotide sequence ID" value="NZ_JADPRT010000024.1"/>
</dbReference>
<comment type="caution">
    <text evidence="7">The sequence shown here is derived from an EMBL/GenBank/DDBJ whole genome shotgun (WGS) entry which is preliminary data.</text>
</comment>
<sequence length="267" mass="28678">MAKPVVPDEARRRRRPTKQGTVLTHELIVETALRMLREHGAQGLTARRLGLALGADASTVYRYFRGMDELTRAIADELMHRAMTGWDPTGDWRTDLRALGLRVHAAYLAHPQAAVLAASRVSGREHEIAADEAVLGLLRGAGFADPAAVRIYHVFIDQSLAFAALDAASLALPEAARRADEAVWQATYARLPEQTHPHIAATAGLLARRMNASAYPAALDLLLAAAATELESGTVNDDAGAARAPAPDDGTPRTGPRTDRPSARPRP</sequence>
<feature type="domain" description="HTH tetR-type" evidence="6">
    <location>
        <begin position="22"/>
        <end position="82"/>
    </location>
</feature>
<gene>
    <name evidence="7" type="ORF">I2501_36835</name>
</gene>
<evidence type="ECO:0000256" key="5">
    <source>
        <dbReference type="SAM" id="MobiDB-lite"/>
    </source>
</evidence>